<dbReference type="Proteomes" id="UP000201640">
    <property type="component" value="Segment"/>
</dbReference>
<keyword evidence="3" id="KW-1185">Reference proteome</keyword>
<sequence>MDQFQDSANFVTETIIPTLMFLAYNTILQTQNGSISKYILASLPDTINLEKQREIHQTRDSMIIEIIEIVSNYPGAYVFGGFHRDFFAKMSFKDIDIRFVFKSEAIRFIDRIQRLFNIKFLKTSYNSKGCFTLCIQNMHNKEINIYVDLTYDNDEYGSLYTVKFFDFDVNMLMSSVHYSDQVYLASLKSSNPHCHILDILDNCAKKRFIILDYNGRPEILHKPSYTATIDSEDNIIKMKRNFNFTSHESFQSIMINTNCINYHTVRGKKLLLRKKKMESRGWTCLNEECSNPVCIMAPFSLREKHKKYCQKLVMARRKQLEKEAKIRERELLRQKKDKEIKPFGYIPGFISVKMINKNQFTKHTEAKKIHVSKKKFLKQLKKEEKTCGKTRKKYRSKRSGKIRYDY</sequence>
<name>L7RGS3_9VIRU</name>
<protein>
    <submittedName>
        <fullName evidence="2">Uncharacterized protein</fullName>
    </submittedName>
</protein>
<proteinExistence type="predicted"/>
<dbReference type="EMBL" id="JX962719">
    <property type="protein sequence ID" value="AGC02330.1"/>
    <property type="molecule type" value="Genomic_DNA"/>
</dbReference>
<feature type="compositionally biased region" description="Basic residues" evidence="1">
    <location>
        <begin position="388"/>
        <end position="406"/>
    </location>
</feature>
<dbReference type="GeneID" id="14445894"/>
<accession>L7RGS3</accession>
<evidence type="ECO:0000313" key="2">
    <source>
        <dbReference type="EMBL" id="AGC02330.1"/>
    </source>
</evidence>
<dbReference type="RefSeq" id="YP_007354766.1">
    <property type="nucleotide sequence ID" value="NC_020104.1"/>
</dbReference>
<dbReference type="Pfam" id="PF19073">
    <property type="entry name" value="DUF5769"/>
    <property type="match status" value="1"/>
</dbReference>
<organism evidence="2 3">
    <name type="scientific">Acanthamoeba polyphaga moumouvirus</name>
    <dbReference type="NCBI Taxonomy" id="1269028"/>
    <lineage>
        <taxon>Viruses</taxon>
        <taxon>Varidnaviria</taxon>
        <taxon>Bamfordvirae</taxon>
        <taxon>Nucleocytoviricota</taxon>
        <taxon>Megaviricetes</taxon>
        <taxon>Imitervirales</taxon>
        <taxon>Mimiviridae</taxon>
        <taxon>Megamimivirinae</taxon>
        <taxon>Moumouvirus</taxon>
    </lineage>
</organism>
<evidence type="ECO:0000313" key="3">
    <source>
        <dbReference type="Proteomes" id="UP000201640"/>
    </source>
</evidence>
<gene>
    <name evidence="2" type="ORF">Moumou_00813</name>
</gene>
<dbReference type="KEGG" id="vg:14445894"/>
<dbReference type="OrthoDB" id="34809at10239"/>
<evidence type="ECO:0000256" key="1">
    <source>
        <dbReference type="SAM" id="MobiDB-lite"/>
    </source>
</evidence>
<dbReference type="InterPro" id="IPR043908">
    <property type="entry name" value="DUF5769"/>
</dbReference>
<reference evidence="2 3" key="1">
    <citation type="journal article" date="2012" name="Genome Biol. Evol.">
        <title>Related Giant Viruses in Distant Locations and Different Habitats: Acanthamoeba polyphaga moumouvirus Represents a Third Lineage of the Mimiviridae That Is Close to the Megavirus Lineage.</title>
        <authorList>
            <person name="Yoosuf N."/>
            <person name="Yutin N."/>
            <person name="Colson P."/>
            <person name="Shabalina S.A."/>
            <person name="Pagnier I."/>
            <person name="Robert C."/>
            <person name="Azza S."/>
            <person name="Klose T."/>
            <person name="Wong J."/>
            <person name="Rossmann M.G."/>
            <person name="La Scola B."/>
            <person name="Raoult D."/>
            <person name="Koonin E.V."/>
        </authorList>
    </citation>
    <scope>NUCLEOTIDE SEQUENCE [LARGE SCALE GENOMIC DNA]</scope>
    <source>
        <strain evidence="2 3">M10A</strain>
    </source>
</reference>
<feature type="region of interest" description="Disordered" evidence="1">
    <location>
        <begin position="387"/>
        <end position="406"/>
    </location>
</feature>